<evidence type="ECO:0000313" key="2">
    <source>
        <dbReference type="EMBL" id="JAQ04804.1"/>
    </source>
</evidence>
<accession>A0A146L8U6</accession>
<evidence type="ECO:0000256" key="1">
    <source>
        <dbReference type="SAM" id="MobiDB-lite"/>
    </source>
</evidence>
<feature type="non-terminal residue" evidence="2">
    <location>
        <position position="1"/>
    </location>
</feature>
<feature type="region of interest" description="Disordered" evidence="1">
    <location>
        <begin position="92"/>
        <end position="219"/>
    </location>
</feature>
<feature type="non-terminal residue" evidence="2">
    <location>
        <position position="219"/>
    </location>
</feature>
<feature type="compositionally biased region" description="Polar residues" evidence="1">
    <location>
        <begin position="149"/>
        <end position="219"/>
    </location>
</feature>
<reference evidence="2" key="1">
    <citation type="journal article" date="2016" name="Gigascience">
        <title>De novo construction of an expanded transcriptome assembly for the western tarnished plant bug, Lygus hesperus.</title>
        <authorList>
            <person name="Tassone E.E."/>
            <person name="Geib S.M."/>
            <person name="Hall B."/>
            <person name="Fabrick J.A."/>
            <person name="Brent C.S."/>
            <person name="Hull J.J."/>
        </authorList>
    </citation>
    <scope>NUCLEOTIDE SEQUENCE</scope>
</reference>
<gene>
    <name evidence="2" type="ORF">g.27174</name>
</gene>
<proteinExistence type="predicted"/>
<name>A0A146L8U6_LYGHE</name>
<dbReference type="EMBL" id="GDHC01013825">
    <property type="protein sequence ID" value="JAQ04804.1"/>
    <property type="molecule type" value="Transcribed_RNA"/>
</dbReference>
<dbReference type="AlphaFoldDB" id="A0A146L8U6"/>
<protein>
    <submittedName>
        <fullName evidence="2">Uncharacterized protein</fullName>
    </submittedName>
</protein>
<organism evidence="2">
    <name type="scientific">Lygus hesperus</name>
    <name type="common">Western plant bug</name>
    <dbReference type="NCBI Taxonomy" id="30085"/>
    <lineage>
        <taxon>Eukaryota</taxon>
        <taxon>Metazoa</taxon>
        <taxon>Ecdysozoa</taxon>
        <taxon>Arthropoda</taxon>
        <taxon>Hexapoda</taxon>
        <taxon>Insecta</taxon>
        <taxon>Pterygota</taxon>
        <taxon>Neoptera</taxon>
        <taxon>Paraneoptera</taxon>
        <taxon>Hemiptera</taxon>
        <taxon>Heteroptera</taxon>
        <taxon>Panheteroptera</taxon>
        <taxon>Cimicomorpha</taxon>
        <taxon>Miridae</taxon>
        <taxon>Mirini</taxon>
        <taxon>Lygus</taxon>
    </lineage>
</organism>
<sequence>LTLIFLSLAATAQGQYPYPSAAPYPPAVRVAQPATHVVSPVAVQSGGLHSTHFRSGPYPPAEPVLLAPASVTGPYPPAQPVLLAPASNGPYPPAVPSLEGGDISPVEEDSPRAAHTTYSLPRISPGQLQSPTPSYPLQPEQLRSVPASYPTQYAPQYSNQYPKLPNQAPSPYSTQSNPHQSYPNQPSPLESYPNQPNTLQSYPNQPNTLQSYPNQPNTL</sequence>